<accession>A0A428WXM4</accession>
<dbReference type="InterPro" id="IPR011330">
    <property type="entry name" value="Glyco_hydro/deAcase_b/a-brl"/>
</dbReference>
<dbReference type="InterPro" id="IPR000602">
    <property type="entry name" value="Glyco_hydro_38_N"/>
</dbReference>
<dbReference type="Gene3D" id="3.20.110.10">
    <property type="entry name" value="Glycoside hydrolase 38, N terminal domain"/>
    <property type="match status" value="1"/>
</dbReference>
<protein>
    <recommendedName>
        <fullName evidence="5">Glycoside hydrolase family 38 central domain-containing protein</fullName>
    </recommendedName>
</protein>
<sequence length="1394" mass="149666">MRITAVRGTDLFIGSAAAARQVVRVTLSGPRAPVRIRVEGKRVVTPEPVTADVHPDGVTVEVGVAFQAPEGSTHRVTVVAESAGERVTAEADLVVAETGWTMWMVSHFHYDPVWWNTQAGFTDTWLDLPLAQEKRMHFQRSAFDLVRAHLEAARDDEDYRFVLAEVDYLKPHWDTFPGDRHDLRRFLRDGRIELVGGNYNEANTNLTHPESTIRNAVYGVGYQRDVLGGEPRSAWMLDVFGHDPAYPGLMADAGLDSSAWARGPWHHVGAKRHTGDIGRMQFPSEFEWISPSGRGLLTAYMADHYVAGWGIERQDTLEEAMAEAYRQFSTLRQVAATRNVLLPVGHDHNIPSRFCTEIHRTWNARYVWPRFVVGLPRDFFAAVRADAAARGTAISVQTRDMNPVYTGKDVSYIDTKQAQRAAEVVVLDGERAATLAALLGARYPHEALDKAWRQLVYGAHHDAITGTESDQVYLDLLTGWREAAERGGEVLDGAIAELARHADTSGDGVAVFVLNTLSWARDAVTTVTVHLEPGMAGARVVDPDGRAVPAVADAAVRHRDGSLEEITLTFLASEVPALGYRVYRVVNADAVPPGWTVRPGPPSIENDVFAVEADPARGGALKRVHDRRAGRALLRDGGLAAGLVVQDEHAEHPVWGEGPWHLLPKGPGHGPGAAEVVVETSPLGERLVATTSLDGLRITQCTTLWRGVSRVDVRTHVDGSVGRDRLLRARFDFAVPGALPVAEVGFGAIGRSFGFPDVDAAEHLWTLDTPAHTWAGLSATARVALVGDDGTRTAHAIGVAEVVEPVDPGPEVRALVAALAAKGVTATCTRPGGPRYGALDADSNLPDVRIVLGGDNPYAAEVFAGAEPAYREAFDRHGRVFVPATRTRREAWVPDADLRGPRDLPVLVIGDVTAATDELRAGATLEVRVPDGLAGTAEPVDGYSVAVVNHGTPGFVVDPGGTLHLSLMRSCGGWPSGVWIDGERRTAPDGSSFAWQHWTHTFDFAVIAGEGDWRDAGFPRGAQEAAHPLRARQVPAGGGALPPTLSLIAVEPAEVLLTAAKSAGNPLASGAVIAPSDAITLRVYEPAGTPATAFVSLHGGVRSAWRTDLLEERGEPLPVDDGRARVDLGAADVATLRLDPALRGAETGRGIVRVVEPVQPIHTRYWLHNEGPAPIGNLPVSVHVTPPRLKLGEDGRARFDVTVGCSGRQARGRVELDLPPRWRIEQAPDLGYDLEPGEHARMAVEVRGPAAPGRYLLAARISDDHGQTLEDTAEILVGAPPACDDLVDVEFATEAIAVEPGGSAELVVSLANRAQSEIRGGVAVISPFGTWAGELTIGPRVQPFHLAADGRATAPITIHAATTARPGAHWWALVRVTAHGRLIYTPAIEVRITG</sequence>
<dbReference type="Gene3D" id="2.70.98.30">
    <property type="entry name" value="Golgi alpha-mannosidase II, domain 4"/>
    <property type="match status" value="2"/>
</dbReference>
<dbReference type="Pfam" id="PF10633">
    <property type="entry name" value="NPCBM_assoc"/>
    <property type="match status" value="1"/>
</dbReference>
<dbReference type="GO" id="GO:0006013">
    <property type="term" value="P:mannose metabolic process"/>
    <property type="evidence" value="ECO:0007669"/>
    <property type="project" value="InterPro"/>
</dbReference>
<evidence type="ECO:0000256" key="4">
    <source>
        <dbReference type="ARBA" id="ARBA00023295"/>
    </source>
</evidence>
<evidence type="ECO:0000313" key="6">
    <source>
        <dbReference type="EMBL" id="RSM47843.1"/>
    </source>
</evidence>
<organism evidence="6 7">
    <name type="scientific">Amycolatopsis balhimycina DSM 5908</name>
    <dbReference type="NCBI Taxonomy" id="1081091"/>
    <lineage>
        <taxon>Bacteria</taxon>
        <taxon>Bacillati</taxon>
        <taxon>Actinomycetota</taxon>
        <taxon>Actinomycetes</taxon>
        <taxon>Pseudonocardiales</taxon>
        <taxon>Pseudonocardiaceae</taxon>
        <taxon>Amycolatopsis</taxon>
    </lineage>
</organism>
<dbReference type="CDD" id="cd10786">
    <property type="entry name" value="GH38N_AMII_like"/>
    <property type="match status" value="1"/>
</dbReference>
<comment type="similarity">
    <text evidence="1">Belongs to the glycosyl hydrolase 38 family.</text>
</comment>
<dbReference type="SUPFAM" id="SSF88688">
    <property type="entry name" value="Families 57/38 glycoside transferase middle domain"/>
    <property type="match status" value="1"/>
</dbReference>
<dbReference type="Pfam" id="PF09261">
    <property type="entry name" value="Alpha-mann_mid"/>
    <property type="match status" value="1"/>
</dbReference>
<dbReference type="PANTHER" id="PTHR46017:SF1">
    <property type="entry name" value="ALPHA-MANNOSIDASE 2C1"/>
    <property type="match status" value="1"/>
</dbReference>
<comment type="caution">
    <text evidence="6">The sequence shown here is derived from an EMBL/GenBank/DDBJ whole genome shotgun (WGS) entry which is preliminary data.</text>
</comment>
<dbReference type="GO" id="GO:0004559">
    <property type="term" value="F:alpha-mannosidase activity"/>
    <property type="evidence" value="ECO:0007669"/>
    <property type="project" value="InterPro"/>
</dbReference>
<dbReference type="Gene3D" id="2.60.40.1180">
    <property type="entry name" value="Golgi alpha-mannosidase II"/>
    <property type="match status" value="1"/>
</dbReference>
<dbReference type="InterPro" id="IPR041147">
    <property type="entry name" value="GH38_C"/>
</dbReference>
<dbReference type="RefSeq" id="WP_020644846.1">
    <property type="nucleotide sequence ID" value="NZ_QHHU01000008.1"/>
</dbReference>
<dbReference type="InterPro" id="IPR013780">
    <property type="entry name" value="Glyco_hydro_b"/>
</dbReference>
<dbReference type="GO" id="GO:0030246">
    <property type="term" value="F:carbohydrate binding"/>
    <property type="evidence" value="ECO:0007669"/>
    <property type="project" value="InterPro"/>
</dbReference>
<evidence type="ECO:0000259" key="5">
    <source>
        <dbReference type="SMART" id="SM00872"/>
    </source>
</evidence>
<evidence type="ECO:0000256" key="2">
    <source>
        <dbReference type="ARBA" id="ARBA00022723"/>
    </source>
</evidence>
<dbReference type="SUPFAM" id="SSF88713">
    <property type="entry name" value="Glycoside hydrolase/deacetylase"/>
    <property type="match status" value="1"/>
</dbReference>
<dbReference type="InterPro" id="IPR018905">
    <property type="entry name" value="A-galactase_NEW3"/>
</dbReference>
<name>A0A428WXM4_AMYBA</name>
<dbReference type="PANTHER" id="PTHR46017">
    <property type="entry name" value="ALPHA-MANNOSIDASE 2C1"/>
    <property type="match status" value="1"/>
</dbReference>
<keyword evidence="2" id="KW-0479">Metal-binding</keyword>
<dbReference type="EMBL" id="QHHU01000008">
    <property type="protein sequence ID" value="RSM47843.1"/>
    <property type="molecule type" value="Genomic_DNA"/>
</dbReference>
<dbReference type="InterPro" id="IPR037094">
    <property type="entry name" value="Glyco_hydro_38_cen_sf"/>
</dbReference>
<dbReference type="Pfam" id="PF17677">
    <property type="entry name" value="Glyco_hydro38C2"/>
    <property type="match status" value="1"/>
</dbReference>
<gene>
    <name evidence="6" type="ORF">DMA12_07695</name>
</gene>
<dbReference type="Pfam" id="PF07748">
    <property type="entry name" value="Glyco_hydro_38C"/>
    <property type="match status" value="1"/>
</dbReference>
<dbReference type="SMART" id="SM00872">
    <property type="entry name" value="Alpha-mann_mid"/>
    <property type="match status" value="1"/>
</dbReference>
<evidence type="ECO:0000313" key="7">
    <source>
        <dbReference type="Proteomes" id="UP000286716"/>
    </source>
</evidence>
<dbReference type="InterPro" id="IPR028995">
    <property type="entry name" value="Glyco_hydro_57/38_cen_sf"/>
</dbReference>
<feature type="domain" description="Glycoside hydrolase family 38 central" evidence="5">
    <location>
        <begin position="410"/>
        <end position="480"/>
    </location>
</feature>
<dbReference type="InterPro" id="IPR015341">
    <property type="entry name" value="Glyco_hydro_38_cen"/>
</dbReference>
<keyword evidence="4" id="KW-0326">Glycosidase</keyword>
<keyword evidence="7" id="KW-1185">Reference proteome</keyword>
<dbReference type="Gene3D" id="1.20.1270.50">
    <property type="entry name" value="Glycoside hydrolase family 38, central domain"/>
    <property type="match status" value="1"/>
</dbReference>
<dbReference type="Pfam" id="PF01074">
    <property type="entry name" value="Glyco_hydro_38N"/>
    <property type="match status" value="1"/>
</dbReference>
<dbReference type="InterPro" id="IPR027291">
    <property type="entry name" value="Glyco_hydro_38_N_sf"/>
</dbReference>
<evidence type="ECO:0000256" key="3">
    <source>
        <dbReference type="ARBA" id="ARBA00022801"/>
    </source>
</evidence>
<dbReference type="Proteomes" id="UP000286716">
    <property type="component" value="Unassembled WGS sequence"/>
</dbReference>
<dbReference type="OrthoDB" id="1049785at2"/>
<dbReference type="InterPro" id="IPR011013">
    <property type="entry name" value="Gal_mutarotase_sf_dom"/>
</dbReference>
<dbReference type="GO" id="GO:0046872">
    <property type="term" value="F:metal ion binding"/>
    <property type="evidence" value="ECO:0007669"/>
    <property type="project" value="UniProtKB-KW"/>
</dbReference>
<proteinExistence type="inferred from homology"/>
<dbReference type="GO" id="GO:0009313">
    <property type="term" value="P:oligosaccharide catabolic process"/>
    <property type="evidence" value="ECO:0007669"/>
    <property type="project" value="TreeGrafter"/>
</dbReference>
<dbReference type="SUPFAM" id="SSF74650">
    <property type="entry name" value="Galactose mutarotase-like"/>
    <property type="match status" value="2"/>
</dbReference>
<dbReference type="InterPro" id="IPR011682">
    <property type="entry name" value="Glyco_hydro_38_C"/>
</dbReference>
<keyword evidence="3" id="KW-0378">Hydrolase</keyword>
<reference evidence="6 7" key="1">
    <citation type="submission" date="2018-05" db="EMBL/GenBank/DDBJ databases">
        <title>Evolution of GPA BGCs.</title>
        <authorList>
            <person name="Waglechner N."/>
            <person name="Wright G.D."/>
        </authorList>
    </citation>
    <scope>NUCLEOTIDE SEQUENCE [LARGE SCALE GENOMIC DNA]</scope>
    <source>
        <strain evidence="6 7">DSM 5908</strain>
    </source>
</reference>
<evidence type="ECO:0000256" key="1">
    <source>
        <dbReference type="ARBA" id="ARBA00009792"/>
    </source>
</evidence>